<evidence type="ECO:0000256" key="2">
    <source>
        <dbReference type="SAM" id="Coils"/>
    </source>
</evidence>
<dbReference type="GO" id="GO:0036064">
    <property type="term" value="C:ciliary basal body"/>
    <property type="evidence" value="ECO:0007669"/>
    <property type="project" value="TreeGrafter"/>
</dbReference>
<keyword evidence="5" id="KW-1185">Reference proteome</keyword>
<proteinExistence type="predicted"/>
<dbReference type="Ensembl" id="ENSLACT00000002136.1">
    <property type="protein sequence ID" value="ENSLACP00000002120.1"/>
    <property type="gene ID" value="ENSLACG00000001896.1"/>
</dbReference>
<dbReference type="InParanoid" id="H2ZXJ9"/>
<evidence type="ECO:0000313" key="4">
    <source>
        <dbReference type="Ensembl" id="ENSLACP00000002120.1"/>
    </source>
</evidence>
<dbReference type="EMBL" id="AFYH01147734">
    <property type="status" value="NOT_ANNOTATED_CDS"/>
    <property type="molecule type" value="Genomic_DNA"/>
</dbReference>
<dbReference type="PANTHER" id="PTHR21502:SF5">
    <property type="entry name" value="CILIUM ASSEMBLY PROTEIN DZIP1"/>
    <property type="match status" value="1"/>
</dbReference>
<accession>H2ZXJ9</accession>
<reference evidence="4" key="3">
    <citation type="submission" date="2025-09" db="UniProtKB">
        <authorList>
            <consortium name="Ensembl"/>
        </authorList>
    </citation>
    <scope>IDENTIFICATION</scope>
</reference>
<dbReference type="OMA" id="CAINHIA"/>
<dbReference type="Bgee" id="ENSLACG00000001896">
    <property type="expression patterns" value="Expressed in muscle tissue and 4 other cell types or tissues"/>
</dbReference>
<evidence type="ECO:0000259" key="3">
    <source>
        <dbReference type="Pfam" id="PF13815"/>
    </source>
</evidence>
<dbReference type="GeneTree" id="ENSGT00940000156862"/>
<dbReference type="InterPro" id="IPR051241">
    <property type="entry name" value="DZIP_RILPL"/>
</dbReference>
<feature type="coiled-coil region" evidence="2">
    <location>
        <begin position="143"/>
        <end position="184"/>
    </location>
</feature>
<organism evidence="4 5">
    <name type="scientific">Latimeria chalumnae</name>
    <name type="common">Coelacanth</name>
    <dbReference type="NCBI Taxonomy" id="7897"/>
    <lineage>
        <taxon>Eukaryota</taxon>
        <taxon>Metazoa</taxon>
        <taxon>Chordata</taxon>
        <taxon>Craniata</taxon>
        <taxon>Vertebrata</taxon>
        <taxon>Euteleostomi</taxon>
        <taxon>Coelacanthiformes</taxon>
        <taxon>Coelacanthidae</taxon>
        <taxon>Latimeria</taxon>
    </lineage>
</organism>
<keyword evidence="1 2" id="KW-0175">Coiled coil</keyword>
<dbReference type="AlphaFoldDB" id="H2ZXJ9"/>
<dbReference type="Pfam" id="PF13815">
    <property type="entry name" value="Dzip-like_N"/>
    <property type="match status" value="1"/>
</dbReference>
<name>H2ZXJ9_LATCH</name>
<dbReference type="PANTHER" id="PTHR21502">
    <property type="entry name" value="ZINC FINGER PROTEIN DZIP1"/>
    <property type="match status" value="1"/>
</dbReference>
<evidence type="ECO:0000256" key="1">
    <source>
        <dbReference type="ARBA" id="ARBA00023054"/>
    </source>
</evidence>
<evidence type="ECO:0000313" key="5">
    <source>
        <dbReference type="Proteomes" id="UP000008672"/>
    </source>
</evidence>
<dbReference type="HOGENOM" id="CLU_087635_0_0_1"/>
<dbReference type="STRING" id="7897.ENSLACP00000002120"/>
<protein>
    <recommendedName>
        <fullName evidence="3">Cilium assembly protein DZIP1 N-terminal domain-containing protein</fullName>
    </recommendedName>
</protein>
<dbReference type="GO" id="GO:0060271">
    <property type="term" value="P:cilium assembly"/>
    <property type="evidence" value="ECO:0007669"/>
    <property type="project" value="TreeGrafter"/>
</dbReference>
<feature type="domain" description="Cilium assembly protein DZIP1 N-terminal" evidence="3">
    <location>
        <begin position="59"/>
        <end position="179"/>
    </location>
</feature>
<dbReference type="GO" id="GO:0008270">
    <property type="term" value="F:zinc ion binding"/>
    <property type="evidence" value="ECO:0007669"/>
    <property type="project" value="UniProtKB-KW"/>
</dbReference>
<dbReference type="eggNOG" id="ENOG502QRAI">
    <property type="taxonomic scope" value="Eukaryota"/>
</dbReference>
<reference evidence="5" key="1">
    <citation type="submission" date="2011-08" db="EMBL/GenBank/DDBJ databases">
        <title>The draft genome of Latimeria chalumnae.</title>
        <authorList>
            <person name="Di Palma F."/>
            <person name="Alfoldi J."/>
            <person name="Johnson J."/>
            <person name="Berlin A."/>
            <person name="Gnerre S."/>
            <person name="Jaffe D."/>
            <person name="MacCallum I."/>
            <person name="Young S."/>
            <person name="Walker B.J."/>
            <person name="Lander E."/>
            <person name="Lindblad-Toh K."/>
        </authorList>
    </citation>
    <scope>NUCLEOTIDE SEQUENCE [LARGE SCALE GENOMIC DNA]</scope>
    <source>
        <strain evidence="5">Wild caught</strain>
    </source>
</reference>
<dbReference type="GO" id="GO:0005737">
    <property type="term" value="C:cytoplasm"/>
    <property type="evidence" value="ECO:0007669"/>
    <property type="project" value="UniProtKB-SubCell"/>
</dbReference>
<reference evidence="4" key="2">
    <citation type="submission" date="2025-08" db="UniProtKB">
        <authorList>
            <consortium name="Ensembl"/>
        </authorList>
    </citation>
    <scope>IDENTIFICATION</scope>
</reference>
<dbReference type="InterPro" id="IPR032714">
    <property type="entry name" value="DZIP1_N"/>
</dbReference>
<sequence length="201" mass="23089">KLNCIRITNIGLVLFQPFHNNVYYPFPSEAPSQHSSCITFQSHPASAPAGMPGACFPAFKFRSRQEPVDWRRISAIDVEKVASELDFITLQENIVNVTFCDVGKERCPYCQNPVDPVLLKMFRLAQLTTEYLLHSQEYLTSSLQALEEKLQASVLEKEQIRKEIENHAEEVKSLKEECKRRKRIITSQQMMIEAGANNYHK</sequence>
<dbReference type="Proteomes" id="UP000008672">
    <property type="component" value="Unassembled WGS sequence"/>
</dbReference>